<reference evidence="1 4" key="2">
    <citation type="submission" date="2019-04" db="EMBL/GenBank/DDBJ databases">
        <title>Draft genome sequences of Streptomyces avermitilis NBRC 14893.</title>
        <authorList>
            <person name="Komaki H."/>
            <person name="Tamura T."/>
            <person name="Hosoyama A."/>
        </authorList>
    </citation>
    <scope>NUCLEOTIDE SEQUENCE [LARGE SCALE GENOMIC DNA]</scope>
    <source>
        <strain evidence="1 4">NBRC 14893</strain>
    </source>
</reference>
<protein>
    <submittedName>
        <fullName evidence="1">Uncharacterized protein</fullName>
    </submittedName>
</protein>
<evidence type="ECO:0000313" key="2">
    <source>
        <dbReference type="EMBL" id="GDY80252.1"/>
    </source>
</evidence>
<evidence type="ECO:0000313" key="4">
    <source>
        <dbReference type="Proteomes" id="UP000302139"/>
    </source>
</evidence>
<dbReference type="AlphaFoldDB" id="A0A4D4MDU7"/>
<sequence>MPELPPATVPILLRTGPLTEGRWAGRPRRQCPRQMRNWGPGPRRDLCLGCDVQEHIAVRTAAAPLGDRIHPLPPPPRQQLAHLKAVADGDTMQERPCRLALYRHRAARSAPGAELVILETHLAPSSATVVRAFE</sequence>
<dbReference type="Proteomes" id="UP000302139">
    <property type="component" value="Unassembled WGS sequence"/>
</dbReference>
<evidence type="ECO:0000313" key="1">
    <source>
        <dbReference type="EMBL" id="GDY69986.1"/>
    </source>
</evidence>
<organism evidence="1 4">
    <name type="scientific">Streptomyces avermitilis</name>
    <dbReference type="NCBI Taxonomy" id="33903"/>
    <lineage>
        <taxon>Bacteria</taxon>
        <taxon>Bacillati</taxon>
        <taxon>Actinomycetota</taxon>
        <taxon>Actinomycetes</taxon>
        <taxon>Kitasatosporales</taxon>
        <taxon>Streptomycetaceae</taxon>
        <taxon>Streptomyces</taxon>
    </lineage>
</organism>
<gene>
    <name evidence="1" type="ORF">SAV14893_093790</name>
    <name evidence="2" type="ORF">SAV31267_097370</name>
</gene>
<evidence type="ECO:0000313" key="3">
    <source>
        <dbReference type="Proteomes" id="UP000299211"/>
    </source>
</evidence>
<comment type="caution">
    <text evidence="1">The sequence shown here is derived from an EMBL/GenBank/DDBJ whole genome shotgun (WGS) entry which is preliminary data.</text>
</comment>
<dbReference type="EMBL" id="BJHY01000002">
    <property type="protein sequence ID" value="GDY80252.1"/>
    <property type="molecule type" value="Genomic_DNA"/>
</dbReference>
<name>A0A4D4MDU7_STRAX</name>
<accession>A0A4D4MDU7</accession>
<dbReference type="EMBL" id="BJHX01000003">
    <property type="protein sequence ID" value="GDY69986.1"/>
    <property type="molecule type" value="Genomic_DNA"/>
</dbReference>
<reference evidence="2 3" key="1">
    <citation type="submission" date="2019-04" db="EMBL/GenBank/DDBJ databases">
        <title>Draft genome sequences of Streptomyces avermitilis ATCC 31267.</title>
        <authorList>
            <person name="Komaki H."/>
            <person name="Tamura T."/>
            <person name="Hosoyama A."/>
        </authorList>
    </citation>
    <scope>NUCLEOTIDE SEQUENCE [LARGE SCALE GENOMIC DNA]</scope>
    <source>
        <strain evidence="2 3">ATCC 31267</strain>
    </source>
</reference>
<proteinExistence type="predicted"/>
<dbReference type="Proteomes" id="UP000299211">
    <property type="component" value="Unassembled WGS sequence"/>
</dbReference>